<dbReference type="InterPro" id="IPR020846">
    <property type="entry name" value="MFS_dom"/>
</dbReference>
<feature type="transmembrane region" description="Helical" evidence="5">
    <location>
        <begin position="353"/>
        <end position="377"/>
    </location>
</feature>
<reference evidence="8" key="1">
    <citation type="journal article" date="2020" name="Stud. Mycol.">
        <title>101 Dothideomycetes genomes: a test case for predicting lifestyles and emergence of pathogens.</title>
        <authorList>
            <person name="Haridas S."/>
            <person name="Albert R."/>
            <person name="Binder M."/>
            <person name="Bloem J."/>
            <person name="Labutti K."/>
            <person name="Salamov A."/>
            <person name="Andreopoulos B."/>
            <person name="Baker S."/>
            <person name="Barry K."/>
            <person name="Bills G."/>
            <person name="Bluhm B."/>
            <person name="Cannon C."/>
            <person name="Castanera R."/>
            <person name="Culley D."/>
            <person name="Daum C."/>
            <person name="Ezra D."/>
            <person name="Gonzalez J."/>
            <person name="Henrissat B."/>
            <person name="Kuo A."/>
            <person name="Liang C."/>
            <person name="Lipzen A."/>
            <person name="Lutzoni F."/>
            <person name="Magnuson J."/>
            <person name="Mondo S."/>
            <person name="Nolan M."/>
            <person name="Ohm R."/>
            <person name="Pangilinan J."/>
            <person name="Park H.-J."/>
            <person name="Ramirez L."/>
            <person name="Alfaro M."/>
            <person name="Sun H."/>
            <person name="Tritt A."/>
            <person name="Yoshinaga Y."/>
            <person name="Zwiers L.-H."/>
            <person name="Turgeon B."/>
            <person name="Goodwin S."/>
            <person name="Spatafora J."/>
            <person name="Crous P."/>
            <person name="Grigoriev I."/>
        </authorList>
    </citation>
    <scope>NUCLEOTIDE SEQUENCE</scope>
    <source>
        <strain evidence="8">HMLAC05119</strain>
    </source>
</reference>
<comment type="subcellular location">
    <subcellularLocation>
        <location evidence="1">Membrane</location>
        <topology evidence="1">Multi-pass membrane protein</topology>
    </subcellularLocation>
</comment>
<name>A0A6A5QY43_AMPQU</name>
<feature type="transmembrane region" description="Helical" evidence="5">
    <location>
        <begin position="115"/>
        <end position="136"/>
    </location>
</feature>
<keyword evidence="9" id="KW-1185">Reference proteome</keyword>
<dbReference type="PANTHER" id="PTHR23501">
    <property type="entry name" value="MAJOR FACILITATOR SUPERFAMILY"/>
    <property type="match status" value="1"/>
</dbReference>
<feature type="signal peptide" evidence="6">
    <location>
        <begin position="1"/>
        <end position="21"/>
    </location>
</feature>
<evidence type="ECO:0000313" key="9">
    <source>
        <dbReference type="Proteomes" id="UP000800096"/>
    </source>
</evidence>
<dbReference type="GO" id="GO:0005886">
    <property type="term" value="C:plasma membrane"/>
    <property type="evidence" value="ECO:0007669"/>
    <property type="project" value="TreeGrafter"/>
</dbReference>
<organism evidence="8 9">
    <name type="scientific">Ampelomyces quisqualis</name>
    <name type="common">Powdery mildew agent</name>
    <dbReference type="NCBI Taxonomy" id="50730"/>
    <lineage>
        <taxon>Eukaryota</taxon>
        <taxon>Fungi</taxon>
        <taxon>Dikarya</taxon>
        <taxon>Ascomycota</taxon>
        <taxon>Pezizomycotina</taxon>
        <taxon>Dothideomycetes</taxon>
        <taxon>Pleosporomycetidae</taxon>
        <taxon>Pleosporales</taxon>
        <taxon>Pleosporineae</taxon>
        <taxon>Phaeosphaeriaceae</taxon>
        <taxon>Ampelomyces</taxon>
    </lineage>
</organism>
<sequence>MVVKPFLSLGISVLVTLRSQSLMLEGILASQSADNVRGDRTIIGTAVPTISSEFDSFGDIAWYESGFLLPLCVLQLSFGRIYQDYSAKWVMIINIAIFEIGSIVCALALTSETLIISRVITGIGGAGVPPGAFLLVSFLVPPQARPKYFGSIGSVFGVTSITGPILGGYLTSITWRRCFWINLPVGGVSMFLLTLLTPKCIPPVKRSDTWKGKFLQLDPIGFVLVATFLVCLLLAIQFGGKEYRWNSGSVIALLVIFAIFGIAFVGVQVWRGEKVAVIVSGIVASSIGYYVPAMLTGATLAIVGGALISTWSVNVSAGKWIGYQIIAGVGLGLILQGPNIAAQTVPSKEDVSIGLFIISLANFLGSTVFVTVGQALLQAQLLKKLQIIVPGFDSSRLTDGGASSIRTLASSEQLPAVLQAYNESIRTVWFLALGLAYLILLASLGLECKNVKNQDTTHVGAPDTVEVGDRLSREGREEYEKTGGKAV</sequence>
<keyword evidence="2 5" id="KW-0812">Transmembrane</keyword>
<evidence type="ECO:0000313" key="8">
    <source>
        <dbReference type="EMBL" id="KAF1920691.1"/>
    </source>
</evidence>
<evidence type="ECO:0000256" key="3">
    <source>
        <dbReference type="ARBA" id="ARBA00022989"/>
    </source>
</evidence>
<feature type="transmembrane region" description="Helical" evidence="5">
    <location>
        <begin position="320"/>
        <end position="341"/>
    </location>
</feature>
<gene>
    <name evidence="8" type="ORF">BDU57DRAFT_561924</name>
</gene>
<dbReference type="Proteomes" id="UP000800096">
    <property type="component" value="Unassembled WGS sequence"/>
</dbReference>
<feature type="transmembrane region" description="Helical" evidence="5">
    <location>
        <begin position="60"/>
        <end position="82"/>
    </location>
</feature>
<proteinExistence type="predicted"/>
<feature type="transmembrane region" description="Helical" evidence="5">
    <location>
        <begin position="89"/>
        <end position="109"/>
    </location>
</feature>
<feature type="transmembrane region" description="Helical" evidence="5">
    <location>
        <begin position="217"/>
        <end position="238"/>
    </location>
</feature>
<evidence type="ECO:0000256" key="2">
    <source>
        <dbReference type="ARBA" id="ARBA00022692"/>
    </source>
</evidence>
<dbReference type="SUPFAM" id="SSF103473">
    <property type="entry name" value="MFS general substrate transporter"/>
    <property type="match status" value="1"/>
</dbReference>
<feature type="transmembrane region" description="Helical" evidence="5">
    <location>
        <begin position="282"/>
        <end position="308"/>
    </location>
</feature>
<feature type="chain" id="PRO_5025655055" evidence="6">
    <location>
        <begin position="22"/>
        <end position="487"/>
    </location>
</feature>
<evidence type="ECO:0000256" key="6">
    <source>
        <dbReference type="SAM" id="SignalP"/>
    </source>
</evidence>
<dbReference type="OrthoDB" id="10021397at2759"/>
<feature type="domain" description="Major facilitator superfamily (MFS) profile" evidence="7">
    <location>
        <begin position="5"/>
        <end position="451"/>
    </location>
</feature>
<dbReference type="InterPro" id="IPR011701">
    <property type="entry name" value="MFS"/>
</dbReference>
<feature type="transmembrane region" description="Helical" evidence="5">
    <location>
        <begin position="250"/>
        <end position="270"/>
    </location>
</feature>
<dbReference type="Pfam" id="PF07690">
    <property type="entry name" value="MFS_1"/>
    <property type="match status" value="1"/>
</dbReference>
<evidence type="ECO:0000259" key="7">
    <source>
        <dbReference type="PROSITE" id="PS50850"/>
    </source>
</evidence>
<evidence type="ECO:0000256" key="1">
    <source>
        <dbReference type="ARBA" id="ARBA00004141"/>
    </source>
</evidence>
<keyword evidence="6" id="KW-0732">Signal</keyword>
<dbReference type="Gene3D" id="1.20.1250.20">
    <property type="entry name" value="MFS general substrate transporter like domains"/>
    <property type="match status" value="1"/>
</dbReference>
<keyword evidence="4 5" id="KW-0472">Membrane</keyword>
<dbReference type="AlphaFoldDB" id="A0A6A5QY43"/>
<keyword evidence="3 5" id="KW-1133">Transmembrane helix</keyword>
<dbReference type="PROSITE" id="PS50850">
    <property type="entry name" value="MFS"/>
    <property type="match status" value="1"/>
</dbReference>
<evidence type="ECO:0000256" key="5">
    <source>
        <dbReference type="SAM" id="Phobius"/>
    </source>
</evidence>
<evidence type="ECO:0000256" key="4">
    <source>
        <dbReference type="ARBA" id="ARBA00023136"/>
    </source>
</evidence>
<dbReference type="PANTHER" id="PTHR23501:SF153">
    <property type="entry name" value="AFLATOXIN EFFLUX PUMP, PUTATIVE-RELATED"/>
    <property type="match status" value="1"/>
</dbReference>
<feature type="transmembrane region" description="Helical" evidence="5">
    <location>
        <begin position="148"/>
        <end position="167"/>
    </location>
</feature>
<dbReference type="InterPro" id="IPR036259">
    <property type="entry name" value="MFS_trans_sf"/>
</dbReference>
<dbReference type="GO" id="GO:0022857">
    <property type="term" value="F:transmembrane transporter activity"/>
    <property type="evidence" value="ECO:0007669"/>
    <property type="project" value="InterPro"/>
</dbReference>
<feature type="transmembrane region" description="Helical" evidence="5">
    <location>
        <begin position="179"/>
        <end position="196"/>
    </location>
</feature>
<dbReference type="EMBL" id="ML979132">
    <property type="protein sequence ID" value="KAF1920691.1"/>
    <property type="molecule type" value="Genomic_DNA"/>
</dbReference>
<accession>A0A6A5QY43</accession>
<protein>
    <submittedName>
        <fullName evidence="8">Major facilitator superfamily domain-containing protein</fullName>
    </submittedName>
</protein>
<feature type="transmembrane region" description="Helical" evidence="5">
    <location>
        <begin position="428"/>
        <end position="446"/>
    </location>
</feature>